<gene>
    <name evidence="1" type="ORF">ALC60_05819</name>
</gene>
<accession>A0A151X4I0</accession>
<sequence length="80" mass="9251">MNLNITTDKHYFHTQTLQRKDYGISGQADKCVRYVAFERRRATGSPWDLDSLAPRAIRESRKCATRIGWPPDAQTVLIEK</sequence>
<reference evidence="1 2" key="1">
    <citation type="submission" date="2015-09" db="EMBL/GenBank/DDBJ databases">
        <title>Trachymyrmex zeteki WGS genome.</title>
        <authorList>
            <person name="Nygaard S."/>
            <person name="Hu H."/>
            <person name="Boomsma J."/>
            <person name="Zhang G."/>
        </authorList>
    </citation>
    <scope>NUCLEOTIDE SEQUENCE [LARGE SCALE GENOMIC DNA]</scope>
    <source>
        <strain evidence="1">Tzet28-1</strain>
        <tissue evidence="1">Whole body</tissue>
    </source>
</reference>
<name>A0A151X4I0_9HYME</name>
<dbReference type="EMBL" id="KQ982548">
    <property type="protein sequence ID" value="KYQ55194.1"/>
    <property type="molecule type" value="Genomic_DNA"/>
</dbReference>
<organism evidence="1 2">
    <name type="scientific">Mycetomoellerius zeteki</name>
    <dbReference type="NCBI Taxonomy" id="64791"/>
    <lineage>
        <taxon>Eukaryota</taxon>
        <taxon>Metazoa</taxon>
        <taxon>Ecdysozoa</taxon>
        <taxon>Arthropoda</taxon>
        <taxon>Hexapoda</taxon>
        <taxon>Insecta</taxon>
        <taxon>Pterygota</taxon>
        <taxon>Neoptera</taxon>
        <taxon>Endopterygota</taxon>
        <taxon>Hymenoptera</taxon>
        <taxon>Apocrita</taxon>
        <taxon>Aculeata</taxon>
        <taxon>Formicoidea</taxon>
        <taxon>Formicidae</taxon>
        <taxon>Myrmicinae</taxon>
        <taxon>Mycetomoellerius</taxon>
    </lineage>
</organism>
<proteinExistence type="predicted"/>
<keyword evidence="2" id="KW-1185">Reference proteome</keyword>
<protein>
    <submittedName>
        <fullName evidence="1">Uncharacterized protein</fullName>
    </submittedName>
</protein>
<evidence type="ECO:0000313" key="2">
    <source>
        <dbReference type="Proteomes" id="UP000075809"/>
    </source>
</evidence>
<dbReference type="AlphaFoldDB" id="A0A151X4I0"/>
<evidence type="ECO:0000313" key="1">
    <source>
        <dbReference type="EMBL" id="KYQ55194.1"/>
    </source>
</evidence>
<dbReference type="Proteomes" id="UP000075809">
    <property type="component" value="Unassembled WGS sequence"/>
</dbReference>